<dbReference type="FunFam" id="1.20.120.290:FF:000004">
    <property type="entry name" value="Oxygen-evolving enhancer protein 3"/>
    <property type="match status" value="1"/>
</dbReference>
<evidence type="ECO:0000256" key="2">
    <source>
        <dbReference type="ARBA" id="ARBA00022528"/>
    </source>
</evidence>
<evidence type="ECO:0000256" key="6">
    <source>
        <dbReference type="ARBA" id="ARBA00023136"/>
    </source>
</evidence>
<evidence type="ECO:0000256" key="7">
    <source>
        <dbReference type="ARBA" id="ARBA00035649"/>
    </source>
</evidence>
<dbReference type="Pfam" id="PF05757">
    <property type="entry name" value="PsbQ"/>
    <property type="match status" value="1"/>
</dbReference>
<organism evidence="8 9">
    <name type="scientific">Acer yangbiense</name>
    <dbReference type="NCBI Taxonomy" id="1000413"/>
    <lineage>
        <taxon>Eukaryota</taxon>
        <taxon>Viridiplantae</taxon>
        <taxon>Streptophyta</taxon>
        <taxon>Embryophyta</taxon>
        <taxon>Tracheophyta</taxon>
        <taxon>Spermatophyta</taxon>
        <taxon>Magnoliopsida</taxon>
        <taxon>eudicotyledons</taxon>
        <taxon>Gunneridae</taxon>
        <taxon>Pentapetalae</taxon>
        <taxon>rosids</taxon>
        <taxon>malvids</taxon>
        <taxon>Sapindales</taxon>
        <taxon>Sapindaceae</taxon>
        <taxon>Hippocastanoideae</taxon>
        <taxon>Acereae</taxon>
        <taxon>Acer</taxon>
    </lineage>
</organism>
<keyword evidence="5" id="KW-0793">Thylakoid</keyword>
<keyword evidence="6" id="KW-0472">Membrane</keyword>
<dbReference type="EMBL" id="VAHF01000002">
    <property type="protein sequence ID" value="TXG69920.1"/>
    <property type="molecule type" value="Genomic_DNA"/>
</dbReference>
<dbReference type="AlphaFoldDB" id="A0A5C7IL92"/>
<evidence type="ECO:0008006" key="10">
    <source>
        <dbReference type="Google" id="ProtNLM"/>
    </source>
</evidence>
<proteinExistence type="inferred from homology"/>
<dbReference type="InterPro" id="IPR008797">
    <property type="entry name" value="PSII_PsbQ"/>
</dbReference>
<keyword evidence="9" id="KW-1185">Reference proteome</keyword>
<dbReference type="PANTHER" id="PTHR33399:SF6">
    <property type="entry name" value="PSBQ-LIKE PROTEIN 3, CHLOROPLASTIC"/>
    <property type="match status" value="1"/>
</dbReference>
<evidence type="ECO:0000256" key="3">
    <source>
        <dbReference type="ARBA" id="ARBA00022640"/>
    </source>
</evidence>
<dbReference type="PANTHER" id="PTHR33399">
    <property type="entry name" value="OXYGEN-EVOLVING ENHANCER PROTEIN 3-1, CHLOROPLASTIC"/>
    <property type="match status" value="1"/>
</dbReference>
<keyword evidence="2" id="KW-0150">Chloroplast</keyword>
<keyword evidence="3" id="KW-0934">Plastid</keyword>
<name>A0A5C7IL92_9ROSI</name>
<sequence length="177" mass="20238">MALRPLVSKHNVYPTFTCYQEPSFRSKETPRKVLLSNISRRTMASTVILAREAIFGDGIANAFDFRMVAPDQTVEQAESGIRDHARSLLQVKALLESESWSEAQKTLRTSSSYLKQDIYTLIQIKPASERPQLRELYSDLFNNVTKLDYATRDKDVSRVWQFYENIVVALDGILSTI</sequence>
<dbReference type="GO" id="GO:0005509">
    <property type="term" value="F:calcium ion binding"/>
    <property type="evidence" value="ECO:0007669"/>
    <property type="project" value="InterPro"/>
</dbReference>
<dbReference type="OrthoDB" id="667835at2759"/>
<gene>
    <name evidence="8" type="ORF">EZV62_004855</name>
</gene>
<dbReference type="Proteomes" id="UP000323000">
    <property type="component" value="Chromosome 2"/>
</dbReference>
<dbReference type="GO" id="GO:0019898">
    <property type="term" value="C:extrinsic component of membrane"/>
    <property type="evidence" value="ECO:0007669"/>
    <property type="project" value="InterPro"/>
</dbReference>
<accession>A0A5C7IL92</accession>
<dbReference type="GO" id="GO:0009535">
    <property type="term" value="C:chloroplast thylakoid membrane"/>
    <property type="evidence" value="ECO:0007669"/>
    <property type="project" value="UniProtKB-SubCell"/>
</dbReference>
<protein>
    <recommendedName>
        <fullName evidence="10">PsbQ-like protein 3, chloroplastic</fullName>
    </recommendedName>
</protein>
<evidence type="ECO:0000313" key="9">
    <source>
        <dbReference type="Proteomes" id="UP000323000"/>
    </source>
</evidence>
<comment type="caution">
    <text evidence="8">The sequence shown here is derived from an EMBL/GenBank/DDBJ whole genome shotgun (WGS) entry which is preliminary data.</text>
</comment>
<evidence type="ECO:0000256" key="4">
    <source>
        <dbReference type="ARBA" id="ARBA00022946"/>
    </source>
</evidence>
<dbReference type="GO" id="GO:0009654">
    <property type="term" value="C:photosystem II oxygen evolving complex"/>
    <property type="evidence" value="ECO:0007669"/>
    <property type="project" value="InterPro"/>
</dbReference>
<evidence type="ECO:0000256" key="1">
    <source>
        <dbReference type="ARBA" id="ARBA00004622"/>
    </source>
</evidence>
<dbReference type="InterPro" id="IPR023222">
    <property type="entry name" value="PsbQ-like_dom_sf"/>
</dbReference>
<evidence type="ECO:0000256" key="5">
    <source>
        <dbReference type="ARBA" id="ARBA00023078"/>
    </source>
</evidence>
<dbReference type="Gene3D" id="1.20.120.290">
    <property type="entry name" value="Oxygen-evolving enhancer protein 3 (PsbQ), four-helix up-down bundle"/>
    <property type="match status" value="1"/>
</dbReference>
<dbReference type="InterPro" id="IPR054099">
    <property type="entry name" value="PSII_PsbQ_pln"/>
</dbReference>
<dbReference type="SUPFAM" id="SSF101112">
    <property type="entry name" value="Oxygen-evolving enhancer protein 3"/>
    <property type="match status" value="1"/>
</dbReference>
<reference evidence="9" key="1">
    <citation type="journal article" date="2019" name="Gigascience">
        <title>De novo genome assembly of the endangered Acer yangbiense, a plant species with extremely small populations endemic to Yunnan Province, China.</title>
        <authorList>
            <person name="Yang J."/>
            <person name="Wariss H.M."/>
            <person name="Tao L."/>
            <person name="Zhang R."/>
            <person name="Yun Q."/>
            <person name="Hollingsworth P."/>
            <person name="Dao Z."/>
            <person name="Luo G."/>
            <person name="Guo H."/>
            <person name="Ma Y."/>
            <person name="Sun W."/>
        </authorList>
    </citation>
    <scope>NUCLEOTIDE SEQUENCE [LARGE SCALE GENOMIC DNA]</scope>
    <source>
        <strain evidence="9">cv. Malutang</strain>
    </source>
</reference>
<dbReference type="GO" id="GO:0009767">
    <property type="term" value="P:photosynthetic electron transport chain"/>
    <property type="evidence" value="ECO:0007669"/>
    <property type="project" value="TreeGrafter"/>
</dbReference>
<comment type="subcellular location">
    <subcellularLocation>
        <location evidence="1">Plastid</location>
        <location evidence="1">Chloroplast thylakoid membrane</location>
        <topology evidence="1">Peripheral membrane protein</topology>
        <orientation evidence="1">Lumenal side</orientation>
    </subcellularLocation>
</comment>
<evidence type="ECO:0000313" key="8">
    <source>
        <dbReference type="EMBL" id="TXG69920.1"/>
    </source>
</evidence>
<keyword evidence="4" id="KW-0809">Transit peptide</keyword>
<comment type="similarity">
    <text evidence="7">Belongs to the PsbQ family.</text>
</comment>